<dbReference type="CDD" id="cd17534">
    <property type="entry name" value="REC_DC-like"/>
    <property type="match status" value="1"/>
</dbReference>
<dbReference type="SUPFAM" id="SSF55073">
    <property type="entry name" value="Nucleotide cyclase"/>
    <property type="match status" value="1"/>
</dbReference>
<keyword evidence="1" id="KW-0597">Phosphoprotein</keyword>
<evidence type="ECO:0000259" key="5">
    <source>
        <dbReference type="PROSITE" id="PS50113"/>
    </source>
</evidence>
<evidence type="ECO:0000259" key="4">
    <source>
        <dbReference type="PROSITE" id="PS50112"/>
    </source>
</evidence>
<dbReference type="SMART" id="SM00052">
    <property type="entry name" value="EAL"/>
    <property type="match status" value="1"/>
</dbReference>
<evidence type="ECO:0000259" key="7">
    <source>
        <dbReference type="PROSITE" id="PS50887"/>
    </source>
</evidence>
<dbReference type="PANTHER" id="PTHR44757">
    <property type="entry name" value="DIGUANYLATE CYCLASE DGCP"/>
    <property type="match status" value="1"/>
</dbReference>
<dbReference type="InterPro" id="IPR035919">
    <property type="entry name" value="EAL_sf"/>
</dbReference>
<protein>
    <submittedName>
        <fullName evidence="8">Bacteriophytochrome cph2</fullName>
    </submittedName>
</protein>
<gene>
    <name evidence="8" type="primary">cph2_13</name>
    <name evidence="8" type="ORF">NCTC9695_04777</name>
</gene>
<dbReference type="PROSITE" id="PS50113">
    <property type="entry name" value="PAC"/>
    <property type="match status" value="1"/>
</dbReference>
<dbReference type="PROSITE" id="PS50110">
    <property type="entry name" value="RESPONSE_REGULATORY"/>
    <property type="match status" value="1"/>
</dbReference>
<evidence type="ECO:0000256" key="1">
    <source>
        <dbReference type="PROSITE-ProRule" id="PRU00169"/>
    </source>
</evidence>
<dbReference type="InterPro" id="IPR000014">
    <property type="entry name" value="PAS"/>
</dbReference>
<dbReference type="Gene3D" id="3.20.20.450">
    <property type="entry name" value="EAL domain"/>
    <property type="match status" value="1"/>
</dbReference>
<feature type="domain" description="PAC" evidence="5">
    <location>
        <begin position="207"/>
        <end position="259"/>
    </location>
</feature>
<dbReference type="Gene3D" id="3.30.70.270">
    <property type="match status" value="1"/>
</dbReference>
<dbReference type="InterPro" id="IPR001789">
    <property type="entry name" value="Sig_transdc_resp-reg_receiver"/>
</dbReference>
<sequence>MKNVRILIVEDERIIAMDLQLQLQALGYQICGVVADGRLAVERAEKEQPDLVLMDIHLEGELDGVNAACEIYRRHKIPIVFLSAYAENATLQRAESAMPYGYLVKPVSPRELHATLQMAMVRFGIQRRADEQLGRMGKAMQAAELDVWEWRVETDQMQMFSLTGSEPLASGLAGNESIRHFIEQVDARDAAAVSDAISLARDHGQALDIQFRARTGAEQDERWLRARARCFDDGEPGRRIVGVLQDITGQRRTEERLRQAATVFDSTAEGIAILDARRKVVSVNPAFTQQTGYSPEEAMAWPDIDPLYQTPNNFIQPSSPASPEERKLWQGNVNYLHKNGKVLNIWESISIVPGPDGGVANYVLVFSDISSVLAAQEQLDYLAKHDPLTNLCNRRMLQDRMEYELAQAMRRQKMMAVLLIDLDHFKTINDSLGHGHGDQLLATIAARLQGSVRASDTVARLGGDEFCIVLGDIESPGDVDLMGQKLLQRLAEPVRLEQMVCYVTGSIGISMAPTDGMGVDELLRNADQAMYGAKHAGRNRYCFFAPAMQKAAEVRLQISSGLHLALEQGQFRLEFQPIVDLSCGRIRKAEALLRWHHPQHGVINPAVFIPIAEECGLIAKICEWVYDQALDFIRAWRDMLRDDLRIAINVSALHFRDLRNPVRWLDKLTRAGVPGEALMLEITESLLLDADHKVQEALDLYRAAGIQIALDDFGTGYSALSYLKRYRLDYLKIDQAFVGQIAEEPRDHALCEAIVVMAHKLGLNVIAEGVETPAQAAILQACRCEHAQGFLYSRPLPAERFVELLRSHGGSLPETSRRKRTESRLDRPAPPGEDGDRLRRQGQTCWTSAPPPSKTWTASPRCYRPTRRPAAARWPVNFQPPRSPRCCARTCRRSRPCAMAASSASCSPRPRPNPLRLRQWRPCCAPGPANPTPMSMARSAWRNPNAAKACRPGSTPRSDPFCPAGKPSCSSVATTPPRCARTCGWACARWPDSRWRGRHTQC</sequence>
<dbReference type="SMART" id="SM00086">
    <property type="entry name" value="PAC"/>
    <property type="match status" value="2"/>
</dbReference>
<evidence type="ECO:0000256" key="2">
    <source>
        <dbReference type="SAM" id="MobiDB-lite"/>
    </source>
</evidence>
<dbReference type="Proteomes" id="UP000275777">
    <property type="component" value="Chromosome"/>
</dbReference>
<feature type="domain" description="Response regulatory" evidence="3">
    <location>
        <begin position="5"/>
        <end position="120"/>
    </location>
</feature>
<dbReference type="AlphaFoldDB" id="A0A447THM9"/>
<dbReference type="PANTHER" id="PTHR44757:SF2">
    <property type="entry name" value="BIOFILM ARCHITECTURE MAINTENANCE PROTEIN MBAA"/>
    <property type="match status" value="1"/>
</dbReference>
<dbReference type="NCBIfam" id="TIGR00254">
    <property type="entry name" value="GGDEF"/>
    <property type="match status" value="1"/>
</dbReference>
<feature type="domain" description="PAS" evidence="4">
    <location>
        <begin position="253"/>
        <end position="299"/>
    </location>
</feature>
<dbReference type="Gene3D" id="3.40.50.2300">
    <property type="match status" value="1"/>
</dbReference>
<dbReference type="EMBL" id="LR134182">
    <property type="protein sequence ID" value="VEB44288.1"/>
    <property type="molecule type" value="Genomic_DNA"/>
</dbReference>
<dbReference type="InterPro" id="IPR035965">
    <property type="entry name" value="PAS-like_dom_sf"/>
</dbReference>
<name>A0A447THM9_CHRVL</name>
<evidence type="ECO:0000259" key="6">
    <source>
        <dbReference type="PROSITE" id="PS50883"/>
    </source>
</evidence>
<feature type="domain" description="EAL" evidence="6">
    <location>
        <begin position="555"/>
        <end position="809"/>
    </location>
</feature>
<evidence type="ECO:0000313" key="8">
    <source>
        <dbReference type="EMBL" id="VEB44288.1"/>
    </source>
</evidence>
<dbReference type="CDD" id="cd00130">
    <property type="entry name" value="PAS"/>
    <property type="match status" value="1"/>
</dbReference>
<dbReference type="InterPro" id="IPR011006">
    <property type="entry name" value="CheY-like_superfamily"/>
</dbReference>
<dbReference type="Pfam" id="PF13188">
    <property type="entry name" value="PAS_8"/>
    <property type="match status" value="1"/>
</dbReference>
<dbReference type="FunFam" id="3.30.70.270:FF:000001">
    <property type="entry name" value="Diguanylate cyclase domain protein"/>
    <property type="match status" value="1"/>
</dbReference>
<dbReference type="SUPFAM" id="SSF141868">
    <property type="entry name" value="EAL domain-like"/>
    <property type="match status" value="1"/>
</dbReference>
<dbReference type="SMART" id="SM00091">
    <property type="entry name" value="PAS"/>
    <property type="match status" value="1"/>
</dbReference>
<dbReference type="Pfam" id="PF00563">
    <property type="entry name" value="EAL"/>
    <property type="match status" value="1"/>
</dbReference>
<dbReference type="GO" id="GO:0000160">
    <property type="term" value="P:phosphorelay signal transduction system"/>
    <property type="evidence" value="ECO:0007669"/>
    <property type="project" value="InterPro"/>
</dbReference>
<dbReference type="InterPro" id="IPR043128">
    <property type="entry name" value="Rev_trsase/Diguanyl_cyclase"/>
</dbReference>
<feature type="modified residue" description="4-aspartylphosphate" evidence="1">
    <location>
        <position position="55"/>
    </location>
</feature>
<feature type="region of interest" description="Disordered" evidence="2">
    <location>
        <begin position="810"/>
        <end position="862"/>
    </location>
</feature>
<dbReference type="InterPro" id="IPR029787">
    <property type="entry name" value="Nucleotide_cyclase"/>
</dbReference>
<dbReference type="InterPro" id="IPR000700">
    <property type="entry name" value="PAS-assoc_C"/>
</dbReference>
<dbReference type="CDD" id="cd01948">
    <property type="entry name" value="EAL"/>
    <property type="match status" value="1"/>
</dbReference>
<dbReference type="InterPro" id="IPR052155">
    <property type="entry name" value="Biofilm_reg_signaling"/>
</dbReference>
<dbReference type="Pfam" id="PF00072">
    <property type="entry name" value="Response_reg"/>
    <property type="match status" value="1"/>
</dbReference>
<dbReference type="Gene3D" id="3.30.450.20">
    <property type="entry name" value="PAS domain"/>
    <property type="match status" value="2"/>
</dbReference>
<dbReference type="NCBIfam" id="TIGR00229">
    <property type="entry name" value="sensory_box"/>
    <property type="match status" value="1"/>
</dbReference>
<dbReference type="PROSITE" id="PS50887">
    <property type="entry name" value="GGDEF"/>
    <property type="match status" value="1"/>
</dbReference>
<organism evidence="8 9">
    <name type="scientific">Chromobacterium violaceum</name>
    <dbReference type="NCBI Taxonomy" id="536"/>
    <lineage>
        <taxon>Bacteria</taxon>
        <taxon>Pseudomonadati</taxon>
        <taxon>Pseudomonadota</taxon>
        <taxon>Betaproteobacteria</taxon>
        <taxon>Neisseriales</taxon>
        <taxon>Chromobacteriaceae</taxon>
        <taxon>Chromobacterium</taxon>
    </lineage>
</organism>
<dbReference type="InterPro" id="IPR001633">
    <property type="entry name" value="EAL_dom"/>
</dbReference>
<dbReference type="GO" id="GO:0003824">
    <property type="term" value="F:catalytic activity"/>
    <property type="evidence" value="ECO:0007669"/>
    <property type="project" value="UniProtKB-ARBA"/>
</dbReference>
<dbReference type="SUPFAM" id="SSF52172">
    <property type="entry name" value="CheY-like"/>
    <property type="match status" value="1"/>
</dbReference>
<feature type="domain" description="GGDEF" evidence="7">
    <location>
        <begin position="413"/>
        <end position="546"/>
    </location>
</feature>
<dbReference type="PROSITE" id="PS50112">
    <property type="entry name" value="PAS"/>
    <property type="match status" value="1"/>
</dbReference>
<accession>A0A447THM9</accession>
<dbReference type="SMART" id="SM00267">
    <property type="entry name" value="GGDEF"/>
    <property type="match status" value="1"/>
</dbReference>
<proteinExistence type="predicted"/>
<dbReference type="SMART" id="SM00448">
    <property type="entry name" value="REC"/>
    <property type="match status" value="1"/>
</dbReference>
<dbReference type="InterPro" id="IPR001610">
    <property type="entry name" value="PAC"/>
</dbReference>
<dbReference type="SUPFAM" id="SSF55785">
    <property type="entry name" value="PYP-like sensor domain (PAS domain)"/>
    <property type="match status" value="2"/>
</dbReference>
<dbReference type="CDD" id="cd01949">
    <property type="entry name" value="GGDEF"/>
    <property type="match status" value="1"/>
</dbReference>
<evidence type="ECO:0000313" key="9">
    <source>
        <dbReference type="Proteomes" id="UP000275777"/>
    </source>
</evidence>
<dbReference type="PROSITE" id="PS50883">
    <property type="entry name" value="EAL"/>
    <property type="match status" value="1"/>
</dbReference>
<dbReference type="Pfam" id="PF00990">
    <property type="entry name" value="GGDEF"/>
    <property type="match status" value="1"/>
</dbReference>
<dbReference type="InterPro" id="IPR000160">
    <property type="entry name" value="GGDEF_dom"/>
</dbReference>
<reference evidence="8 9" key="1">
    <citation type="submission" date="2018-12" db="EMBL/GenBank/DDBJ databases">
        <authorList>
            <consortium name="Pathogen Informatics"/>
        </authorList>
    </citation>
    <scope>NUCLEOTIDE SEQUENCE [LARGE SCALE GENOMIC DNA]</scope>
    <source>
        <strain evidence="8 9">NCTC9695</strain>
    </source>
</reference>
<evidence type="ECO:0000259" key="3">
    <source>
        <dbReference type="PROSITE" id="PS50110"/>
    </source>
</evidence>